<comment type="caution">
    <text evidence="2">The sequence shown here is derived from an EMBL/GenBank/DDBJ whole genome shotgun (WGS) entry which is preliminary data.</text>
</comment>
<feature type="compositionally biased region" description="Basic and acidic residues" evidence="1">
    <location>
        <begin position="355"/>
        <end position="367"/>
    </location>
</feature>
<dbReference type="EMBL" id="BPQB01000076">
    <property type="protein sequence ID" value="GJE97724.1"/>
    <property type="molecule type" value="Genomic_DNA"/>
</dbReference>
<keyword evidence="3" id="KW-1185">Reference proteome</keyword>
<evidence type="ECO:0000313" key="3">
    <source>
        <dbReference type="Proteomes" id="UP000703269"/>
    </source>
</evidence>
<feature type="region of interest" description="Disordered" evidence="1">
    <location>
        <begin position="1"/>
        <end position="36"/>
    </location>
</feature>
<feature type="region of interest" description="Disordered" evidence="1">
    <location>
        <begin position="56"/>
        <end position="75"/>
    </location>
</feature>
<organism evidence="2 3">
    <name type="scientific">Phanerochaete sordida</name>
    <dbReference type="NCBI Taxonomy" id="48140"/>
    <lineage>
        <taxon>Eukaryota</taxon>
        <taxon>Fungi</taxon>
        <taxon>Dikarya</taxon>
        <taxon>Basidiomycota</taxon>
        <taxon>Agaricomycotina</taxon>
        <taxon>Agaricomycetes</taxon>
        <taxon>Polyporales</taxon>
        <taxon>Phanerochaetaceae</taxon>
        <taxon>Phanerochaete</taxon>
    </lineage>
</organism>
<dbReference type="Proteomes" id="UP000703269">
    <property type="component" value="Unassembled WGS sequence"/>
</dbReference>
<reference evidence="2 3" key="1">
    <citation type="submission" date="2021-08" db="EMBL/GenBank/DDBJ databases">
        <title>Draft Genome Sequence of Phanerochaete sordida strain YK-624.</title>
        <authorList>
            <person name="Mori T."/>
            <person name="Dohra H."/>
            <person name="Suzuki T."/>
            <person name="Kawagishi H."/>
            <person name="Hirai H."/>
        </authorList>
    </citation>
    <scope>NUCLEOTIDE SEQUENCE [LARGE SCALE GENOMIC DNA]</scope>
    <source>
        <strain evidence="2 3">YK-624</strain>
    </source>
</reference>
<dbReference type="AlphaFoldDB" id="A0A9P3GP06"/>
<gene>
    <name evidence="2" type="ORF">PsYK624_139450</name>
</gene>
<sequence>MASSSTETSTPAPATTATASATPAGPVPMSFPAILRGSGGVADRFAHLRASGERGGVLSAAAPKKNRRDEKEGKRWVRRKENARFVGNPHIARPSASDLSVPVPRTRSTFPSPLPTYLARNASIPAATPITPQPSSASAGQFSLSLKGMRKELRGRGVMTEVMVREVEGQLVDWLAVGVWIDPDSFEAQRELEGGGTPVGTLGVIREVERTHMQLVWEINDDAFARYVVHCCARYHNVVSFSKDTAAAGLSPAKRLTYILRPHVTRPHQNPLSAPQGLDTPPATDLGTDFDSVGGTDHGTDADLESTLDVESDFVFSEADSDAEPDGAPRPPHAALSAIAESAASSPRLGPVDSDAEHDADVEHSDLGSDPGEDELASSVGSLDVTPRADRRIALRRRSRPWDRQRRAPSSPSGSPARRNPPRRGPRVEPPQTKDGKASFYDYLFA</sequence>
<evidence type="ECO:0000313" key="2">
    <source>
        <dbReference type="EMBL" id="GJE97724.1"/>
    </source>
</evidence>
<accession>A0A9P3GP06</accession>
<feature type="compositionally biased region" description="Low complexity" evidence="1">
    <location>
        <begin position="1"/>
        <end position="24"/>
    </location>
</feature>
<feature type="region of interest" description="Disordered" evidence="1">
    <location>
        <begin position="342"/>
        <end position="441"/>
    </location>
</feature>
<protein>
    <submittedName>
        <fullName evidence="2">Uncharacterized protein</fullName>
    </submittedName>
</protein>
<feature type="region of interest" description="Disordered" evidence="1">
    <location>
        <begin position="266"/>
        <end position="303"/>
    </location>
</feature>
<proteinExistence type="predicted"/>
<dbReference type="OrthoDB" id="10256743at2759"/>
<feature type="compositionally biased region" description="Low complexity" evidence="1">
    <location>
        <begin position="408"/>
        <end position="418"/>
    </location>
</feature>
<evidence type="ECO:0000256" key="1">
    <source>
        <dbReference type="SAM" id="MobiDB-lite"/>
    </source>
</evidence>
<name>A0A9P3GP06_9APHY</name>